<feature type="domain" description="Serine aminopeptidase S33" evidence="2">
    <location>
        <begin position="91"/>
        <end position="206"/>
    </location>
</feature>
<sequence>MKKLSKKGLWTVIGGVSLAAALAGGTYYYVSQQGRSAGDTISSSAISQSNQGGSQVSGQYQVETREISYESNGNRIYGVARIPKKAGRVPTVLFAHGFGGNHEQESTLQQRLAKSGIAVYAIDFAGGTGYSPGQSEGEMTDMSVLTEQKDLEGALKTMHKQSFVDTSNIFLLGASQGGVVSSLTAVANSSHIRGLALLYPAFSLIDDAHKRFDNEDAIPDTYNLMGLTVGRRYFADVWNMTIFNEISKYKGPVSIFHGTADDLVPMSYEERASRTFPHATLTRIEGGGHGFSTAIQKKIAPRIIRFVKDNRH</sequence>
<dbReference type="InterPro" id="IPR029058">
    <property type="entry name" value="AB_hydrolase_fold"/>
</dbReference>
<name>A0A1L7LK08_9STRE</name>
<organism evidence="3 4">
    <name type="scientific">Streptococcus troglodytae</name>
    <dbReference type="NCBI Taxonomy" id="1111760"/>
    <lineage>
        <taxon>Bacteria</taxon>
        <taxon>Bacillati</taxon>
        <taxon>Bacillota</taxon>
        <taxon>Bacilli</taxon>
        <taxon>Lactobacillales</taxon>
        <taxon>Streptococcaceae</taxon>
        <taxon>Streptococcus</taxon>
    </lineage>
</organism>
<dbReference type="PANTHER" id="PTHR22946:SF0">
    <property type="entry name" value="DIENELACTONE HYDROLASE DOMAIN-CONTAINING PROTEIN"/>
    <property type="match status" value="1"/>
</dbReference>
<proteinExistence type="predicted"/>
<dbReference type="PANTHER" id="PTHR22946">
    <property type="entry name" value="DIENELACTONE HYDROLASE DOMAIN-CONTAINING PROTEIN-RELATED"/>
    <property type="match status" value="1"/>
</dbReference>
<dbReference type="Pfam" id="PF12146">
    <property type="entry name" value="Hydrolase_4"/>
    <property type="match status" value="1"/>
</dbReference>
<keyword evidence="1" id="KW-0378">Hydrolase</keyword>
<accession>A0A1L7LK08</accession>
<dbReference type="Proteomes" id="UP000217758">
    <property type="component" value="Chromosome"/>
</dbReference>
<evidence type="ECO:0000313" key="3">
    <source>
        <dbReference type="EMBL" id="BAQ24450.1"/>
    </source>
</evidence>
<dbReference type="GO" id="GO:0004252">
    <property type="term" value="F:serine-type endopeptidase activity"/>
    <property type="evidence" value="ECO:0007669"/>
    <property type="project" value="InterPro"/>
</dbReference>
<evidence type="ECO:0000256" key="1">
    <source>
        <dbReference type="ARBA" id="ARBA00022801"/>
    </source>
</evidence>
<dbReference type="InterPro" id="IPR022742">
    <property type="entry name" value="Hydrolase_4"/>
</dbReference>
<dbReference type="InterPro" id="IPR050261">
    <property type="entry name" value="FrsA_esterase"/>
</dbReference>
<dbReference type="PROSITE" id="PS00708">
    <property type="entry name" value="PRO_ENDOPEP_SER"/>
    <property type="match status" value="1"/>
</dbReference>
<dbReference type="GO" id="GO:0006508">
    <property type="term" value="P:proteolysis"/>
    <property type="evidence" value="ECO:0007669"/>
    <property type="project" value="InterPro"/>
</dbReference>
<dbReference type="InterPro" id="IPR002471">
    <property type="entry name" value="Pept_S9_AS"/>
</dbReference>
<dbReference type="Gene3D" id="3.40.50.1820">
    <property type="entry name" value="alpha/beta hydrolase"/>
    <property type="match status" value="1"/>
</dbReference>
<dbReference type="AlphaFoldDB" id="A0A1L7LK08"/>
<reference evidence="3 4" key="1">
    <citation type="journal article" date="2016" name="Microbiol. Immunol.">
        <title>Complete genome sequence of Streptococcus troglodytae TKU31 isolated from the oral cavity of a chimpanzee (Pan troglodytes).</title>
        <authorList>
            <person name="Okamoto M."/>
            <person name="Naito M."/>
            <person name="Miyanohara M."/>
            <person name="Imai S."/>
            <person name="Nomura Y."/>
            <person name="Saito W."/>
            <person name="Momoi Y."/>
            <person name="Takada K."/>
            <person name="Miyabe-Nishiwaki T."/>
            <person name="Tomonaga M."/>
            <person name="Hanada N."/>
        </authorList>
    </citation>
    <scope>NUCLEOTIDE SEQUENCE [LARGE SCALE GENOMIC DNA]</scope>
    <source>
        <strain evidence="4">TKU 31</strain>
    </source>
</reference>
<gene>
    <name evidence="3" type="primary">cinI</name>
    <name evidence="3" type="ORF">SRT_11890</name>
</gene>
<dbReference type="EMBL" id="AP014612">
    <property type="protein sequence ID" value="BAQ24450.1"/>
    <property type="molecule type" value="Genomic_DNA"/>
</dbReference>
<keyword evidence="4" id="KW-1185">Reference proteome</keyword>
<dbReference type="RefSeq" id="WP_128833383.1">
    <property type="nucleotide sequence ID" value="NZ_AP014612.1"/>
</dbReference>
<protein>
    <submittedName>
        <fullName evidence="3">Feruloyl esterase</fullName>
    </submittedName>
</protein>
<dbReference type="KEGG" id="strg:SRT_11890"/>
<evidence type="ECO:0000259" key="2">
    <source>
        <dbReference type="Pfam" id="PF12146"/>
    </source>
</evidence>
<evidence type="ECO:0000313" key="4">
    <source>
        <dbReference type="Proteomes" id="UP000217758"/>
    </source>
</evidence>
<dbReference type="SUPFAM" id="SSF53474">
    <property type="entry name" value="alpha/beta-Hydrolases"/>
    <property type="match status" value="1"/>
</dbReference>